<organism evidence="1">
    <name type="scientific">Siphoviridae sp. ctxMM9</name>
    <dbReference type="NCBI Taxonomy" id="2827973"/>
    <lineage>
        <taxon>Viruses</taxon>
        <taxon>Duplodnaviria</taxon>
        <taxon>Heunggongvirae</taxon>
        <taxon>Uroviricota</taxon>
        <taxon>Caudoviricetes</taxon>
    </lineage>
</organism>
<sequence>MTFPNKLKYNNANDNSININFKGSQNGDCVYTLSEKINSSGATFTLNMMDERSNTTTKSITISMQDRVYYGVLNGKIEATNILYNTLQYNELTNTKVR</sequence>
<dbReference type="EMBL" id="BK032759">
    <property type="protein sequence ID" value="DAF58776.1"/>
    <property type="molecule type" value="Genomic_DNA"/>
</dbReference>
<reference evidence="1" key="1">
    <citation type="journal article" date="2021" name="Proc. Natl. Acad. Sci. U.S.A.">
        <title>A Catalog of Tens of Thousands of Viruses from Human Metagenomes Reveals Hidden Associations with Chronic Diseases.</title>
        <authorList>
            <person name="Tisza M.J."/>
            <person name="Buck C.B."/>
        </authorList>
    </citation>
    <scope>NUCLEOTIDE SEQUENCE</scope>
    <source>
        <strain evidence="1">CtxMM9</strain>
    </source>
</reference>
<name>A0A8S5T6P4_9CAUD</name>
<protein>
    <submittedName>
        <fullName evidence="1">Uncharacterized protein</fullName>
    </submittedName>
</protein>
<proteinExistence type="predicted"/>
<accession>A0A8S5T6P4</accession>
<evidence type="ECO:0000313" key="1">
    <source>
        <dbReference type="EMBL" id="DAF58776.1"/>
    </source>
</evidence>